<dbReference type="EMBL" id="CP009511">
    <property type="protein sequence ID" value="AKB62552.1"/>
    <property type="molecule type" value="Genomic_DNA"/>
</dbReference>
<dbReference type="InterPro" id="IPR013783">
    <property type="entry name" value="Ig-like_fold"/>
</dbReference>
<dbReference type="RefSeq" id="WP_048043990.1">
    <property type="nucleotide sequence ID" value="NZ_CP009511.1"/>
</dbReference>
<reference evidence="5 6" key="1">
    <citation type="submission" date="2014-07" db="EMBL/GenBank/DDBJ databases">
        <title>Methanogenic archaea and the global carbon cycle.</title>
        <authorList>
            <person name="Henriksen J.R."/>
            <person name="Luke J."/>
            <person name="Reinhart S."/>
            <person name="Benedict M.N."/>
            <person name="Youngblut N.D."/>
            <person name="Metcalf M.E."/>
            <person name="Whitaker R.J."/>
            <person name="Metcalf W.W."/>
        </authorList>
    </citation>
    <scope>NUCLEOTIDE SEQUENCE [LARGE SCALE GENOMIC DNA]</scope>
    <source>
        <strain evidence="5 6">SarPi</strain>
    </source>
</reference>
<keyword evidence="2" id="KW-1133">Transmembrane helix</keyword>
<dbReference type="CDD" id="cd00146">
    <property type="entry name" value="PKD"/>
    <property type="match status" value="9"/>
</dbReference>
<evidence type="ECO:0000313" key="6">
    <source>
        <dbReference type="Proteomes" id="UP000033116"/>
    </source>
</evidence>
<feature type="domain" description="PKD" evidence="3">
    <location>
        <begin position="1128"/>
        <end position="1161"/>
    </location>
</feature>
<protein>
    <submittedName>
        <fullName evidence="5">Cell surface protein</fullName>
    </submittedName>
</protein>
<evidence type="ECO:0000256" key="2">
    <source>
        <dbReference type="SAM" id="Phobius"/>
    </source>
</evidence>
<dbReference type="InterPro" id="IPR022409">
    <property type="entry name" value="PKD/Chitinase_dom"/>
</dbReference>
<comment type="similarity">
    <text evidence="1">Belongs to the intimin/invasin family.</text>
</comment>
<evidence type="ECO:0000256" key="1">
    <source>
        <dbReference type="ARBA" id="ARBA00010116"/>
    </source>
</evidence>
<feature type="domain" description="PKD" evidence="3">
    <location>
        <begin position="956"/>
        <end position="1010"/>
    </location>
</feature>
<organism evidence="5 6">
    <name type="scientific">Methanosarcina mazei SarPi</name>
    <dbReference type="NCBI Taxonomy" id="1434115"/>
    <lineage>
        <taxon>Archaea</taxon>
        <taxon>Methanobacteriati</taxon>
        <taxon>Methanobacteriota</taxon>
        <taxon>Stenosarchaea group</taxon>
        <taxon>Methanomicrobia</taxon>
        <taxon>Methanosarcinales</taxon>
        <taxon>Methanosarcinaceae</taxon>
        <taxon>Methanosarcina</taxon>
    </lineage>
</organism>
<dbReference type="InterPro" id="IPR035986">
    <property type="entry name" value="PKD_dom_sf"/>
</dbReference>
<dbReference type="InterPro" id="IPR026453">
    <property type="entry name" value="PGF_pre_PGF"/>
</dbReference>
<name>A0A0E3RBG3_METMZ</name>
<dbReference type="PROSITE" id="PS51127">
    <property type="entry name" value="BIG1"/>
    <property type="match status" value="1"/>
</dbReference>
<feature type="domain" description="Big-1" evidence="4">
    <location>
        <begin position="339"/>
        <end position="434"/>
    </location>
</feature>
<dbReference type="SMART" id="SM00634">
    <property type="entry name" value="BID_1"/>
    <property type="match status" value="1"/>
</dbReference>
<feature type="transmembrane region" description="Helical" evidence="2">
    <location>
        <begin position="1647"/>
        <end position="1665"/>
    </location>
</feature>
<dbReference type="SMART" id="SM00089">
    <property type="entry name" value="PKD"/>
    <property type="match status" value="9"/>
</dbReference>
<dbReference type="Pfam" id="PF18911">
    <property type="entry name" value="PKD_4"/>
    <property type="match status" value="9"/>
</dbReference>
<dbReference type="Gene3D" id="2.60.40.10">
    <property type="entry name" value="Immunoglobulins"/>
    <property type="match status" value="10"/>
</dbReference>
<dbReference type="InterPro" id="IPR008964">
    <property type="entry name" value="Invasin/intimin_cell_adhesion"/>
</dbReference>
<feature type="domain" description="PKD" evidence="3">
    <location>
        <begin position="464"/>
        <end position="524"/>
    </location>
</feature>
<dbReference type="InterPro" id="IPR003344">
    <property type="entry name" value="Big_1_dom"/>
</dbReference>
<dbReference type="PROSITE" id="PS50093">
    <property type="entry name" value="PKD"/>
    <property type="match status" value="9"/>
</dbReference>
<dbReference type="HOGENOM" id="CLU_244679_0_0_2"/>
<dbReference type="PATRIC" id="fig|1434115.4.peg.3273"/>
<sequence length="1672" mass="180294">MKHEFDALVKTISIFFAAFILFSSFTLPVRAENEMVPGTALKNNSTMTIPRTLVRGDSGTSLQPMITETGKINLSVDGLGTDSSGIIQVEKPEGATVRSAYLIAAGMWGSQIPEGSVLINGSAVYWNNTVFSTACYNYWADVTSIVKPAVDIAPAGRVNFTVTETSPYSSDGEVLAVIFDDPDQKEDNTVILLFGGQNPAGDTFSIKLSDPVDKNDSNFAIDMGLGISFSYQNSGGSQVSNVNVNGVRVTSSAGGEDDGFSGNGALLTVGGLDDSTANPLDPYAGPSNPRTDDELYNLLPFVNSGDSNITVFTQNPSNDDNIFFSYFFLRSSTAMVGEGILLSPASGNASVGSQYTLSSLVQDDNGNLLAGKPVSFSVVSGPNAGQSGTAITDAAGRANFTCSGTSTGTDIIEASFVNNAGETIVSNRASIEWIVPHVPSPAADFNSNVTLGVQPLTVEFYDLSENAVSWNWYFGDGNSSELQNCTHTYFDPGYYTVSLTVNNLAGSSNTTIREDYIFVQMRPIPGFIANVTEGTFPLTVQFTDESQYSESVEWNFGDGNISTEPNPVHTYSEAGLYSVSLSSTGNNTSVTKNIDNYINVTTSPVPDFTANITAGTLPLSVQFIDESQYAESVEWDFGDGNSSTDRNPAHTYSESGLYTVSLTATGNGTSVVKTVVDYINVTIPPVPDFSANVTVGTLPLTVQFSDNSIYTESAEWDFGDGNSSSERNPVHTYTVAGLYPVSLTATGNNTSVTKTVNEFINVTIPPIPNFSVNTTEGPFPLTVQFIDESQYSEIVEWDFGDGYSSTERNPVHTYSEAGLYSVSLTATGNGTSVTKTVDGFINVTTPPVPDFITNVTEGTFPLTVQFTDNSRYAESVIWDFGDGDSSFQRNPVHTFTASGLYTVSLTATGNNTSVTKIADDFINVTIPPVPDFSANITEGLYPLSVQFTDNSSYAESLEWDFGDGNTSTDLSPLHTYSEAGLYTVSLTATGNRTSVTKTAEDYINVTLPPILDFGANVTTGPYPLTVQFMDNSSHAGSVLWDFGDGSVSNERNPVHTYEERGLYTVTLGAGGNGTTVNKTVQDFINVTIQPFPPEANFSVNVTRGPAPLTVSFSDESYNSVSCEWDIDGDGQADYIEANPVHTYETAGIYNVSLYVSNAYGNDTEVVKGCINVLAHPVISERNLSKTSVYPGEEFIVNLNIESAWNLTNLTVVEDIPAGWNLTPIDNAGAEFNSTSNKWIWENYSAGDRRQLVYVLKAPLDSDFGTFKLEGDVLAENVVAIPVEGESEITITPIADYNPENLKLLHVGDPDQEFNISTHVLCNFTWYVNGNESSEGDKKNSAYASLTLSPETLWRNDHFKNSYTSVENSGLFAGKYSVTCRVSNRSTAINQTWNFLITRSAESKNNINNTVVLPVRKVEENESVSFNFTEEPDNTDDNSILAISFNASSTGNVSVFVEVLKDRASEVTKNPEGEVFQHINIHFSNHTVMNETGSDSKFIDFKVNRAWMETVVKGTVRLNRYQNGEWQPLNTWETSSDAEYHYFRAETPGFSPFSVTAEKISTPSVSTPHKGGSGTGSVTIISSTKVEDENISGAENEGADSTLSKGAEDILVSQSTDTGKSIFVEEGNGSEAAGSEENNGSEKSGSTGVLFFILLVLFIVGAYLVYRQTKEEE</sequence>
<dbReference type="Proteomes" id="UP000033116">
    <property type="component" value="Chromosome"/>
</dbReference>
<dbReference type="GeneID" id="24865851"/>
<keyword evidence="2" id="KW-0812">Transmembrane</keyword>
<feature type="domain" description="PKD" evidence="3">
    <location>
        <begin position="551"/>
        <end position="605"/>
    </location>
</feature>
<accession>A0A0E3RBG3</accession>
<feature type="domain" description="PKD" evidence="3">
    <location>
        <begin position="878"/>
        <end position="929"/>
    </location>
</feature>
<gene>
    <name evidence="5" type="ORF">MSMAP_2567</name>
</gene>
<feature type="domain" description="PKD" evidence="3">
    <location>
        <begin position="1040"/>
        <end position="1091"/>
    </location>
</feature>
<evidence type="ECO:0000259" key="3">
    <source>
        <dbReference type="PROSITE" id="PS50093"/>
    </source>
</evidence>
<feature type="domain" description="PKD" evidence="3">
    <location>
        <begin position="715"/>
        <end position="767"/>
    </location>
</feature>
<dbReference type="SUPFAM" id="SSF49299">
    <property type="entry name" value="PKD domain"/>
    <property type="match status" value="9"/>
</dbReference>
<dbReference type="PANTHER" id="PTHR36842:SF1">
    <property type="entry name" value="PROTEIN TOLB"/>
    <property type="match status" value="1"/>
</dbReference>
<feature type="domain" description="PKD" evidence="3">
    <location>
        <begin position="632"/>
        <end position="686"/>
    </location>
</feature>
<dbReference type="PANTHER" id="PTHR36842">
    <property type="entry name" value="PROTEIN TOLB HOMOLOG"/>
    <property type="match status" value="1"/>
</dbReference>
<dbReference type="FunFam" id="2.60.40.10:FF:000270">
    <property type="entry name" value="Cell surface protein"/>
    <property type="match status" value="3"/>
</dbReference>
<dbReference type="SUPFAM" id="SSF49373">
    <property type="entry name" value="Invasin/intimin cell-adhesion fragments"/>
    <property type="match status" value="1"/>
</dbReference>
<keyword evidence="2" id="KW-0472">Membrane</keyword>
<evidence type="ECO:0000313" key="5">
    <source>
        <dbReference type="EMBL" id="AKB62552.1"/>
    </source>
</evidence>
<dbReference type="NCBIfam" id="TIGR04213">
    <property type="entry name" value="PGF_pre_PGF"/>
    <property type="match status" value="1"/>
</dbReference>
<proteinExistence type="inferred from homology"/>
<evidence type="ECO:0000259" key="4">
    <source>
        <dbReference type="PROSITE" id="PS51127"/>
    </source>
</evidence>
<dbReference type="InterPro" id="IPR000601">
    <property type="entry name" value="PKD_dom"/>
</dbReference>
<feature type="domain" description="PKD" evidence="3">
    <location>
        <begin position="796"/>
        <end position="848"/>
    </location>
</feature>